<feature type="signal peptide" evidence="7">
    <location>
        <begin position="1"/>
        <end position="17"/>
    </location>
</feature>
<keyword evidence="7" id="KW-0732">Signal</keyword>
<evidence type="ECO:0000313" key="10">
    <source>
        <dbReference type="Proteomes" id="UP000094795"/>
    </source>
</evidence>
<dbReference type="GO" id="GO:0016810">
    <property type="term" value="F:hydrolase activity, acting on carbon-nitrogen (but not peptide) bonds"/>
    <property type="evidence" value="ECO:0007669"/>
    <property type="project" value="InterPro"/>
</dbReference>
<dbReference type="AlphaFoldDB" id="A0A1C1YUQ0"/>
<name>A0A1C1YUQ0_9HYPH</name>
<keyword evidence="4" id="KW-0479">Metal-binding</keyword>
<dbReference type="PROSITE" id="PS51257">
    <property type="entry name" value="PROKAR_LIPOPROTEIN"/>
    <property type="match status" value="1"/>
</dbReference>
<protein>
    <recommendedName>
        <fullName evidence="3">Chitooligosaccharide deacetylase</fullName>
    </recommendedName>
    <alternativeName>
        <fullName evidence="6">Nodulation protein B</fullName>
    </alternativeName>
</protein>
<dbReference type="PANTHER" id="PTHR10587:SF133">
    <property type="entry name" value="CHITIN DEACETYLASE 1-RELATED"/>
    <property type="match status" value="1"/>
</dbReference>
<dbReference type="GO" id="GO:0046872">
    <property type="term" value="F:metal ion binding"/>
    <property type="evidence" value="ECO:0007669"/>
    <property type="project" value="UniProtKB-KW"/>
</dbReference>
<evidence type="ECO:0000259" key="8">
    <source>
        <dbReference type="PROSITE" id="PS51677"/>
    </source>
</evidence>
<evidence type="ECO:0000313" key="9">
    <source>
        <dbReference type="EMBL" id="OCW57224.1"/>
    </source>
</evidence>
<organism evidence="9 10">
    <name type="scientific">Hoeflea olei</name>
    <dbReference type="NCBI Taxonomy" id="1480615"/>
    <lineage>
        <taxon>Bacteria</taxon>
        <taxon>Pseudomonadati</taxon>
        <taxon>Pseudomonadota</taxon>
        <taxon>Alphaproteobacteria</taxon>
        <taxon>Hyphomicrobiales</taxon>
        <taxon>Rhizobiaceae</taxon>
        <taxon>Hoeflea</taxon>
    </lineage>
</organism>
<dbReference type="InterPro" id="IPR011330">
    <property type="entry name" value="Glyco_hydro/deAcase_b/a-brl"/>
</dbReference>
<dbReference type="Gene3D" id="3.20.20.370">
    <property type="entry name" value="Glycoside hydrolase/deacetylase"/>
    <property type="match status" value="1"/>
</dbReference>
<keyword evidence="10" id="KW-1185">Reference proteome</keyword>
<dbReference type="GO" id="GO:0016020">
    <property type="term" value="C:membrane"/>
    <property type="evidence" value="ECO:0007669"/>
    <property type="project" value="TreeGrafter"/>
</dbReference>
<evidence type="ECO:0000256" key="6">
    <source>
        <dbReference type="ARBA" id="ARBA00032976"/>
    </source>
</evidence>
<sequence>MVLRLAVAALLSCLALAGCASKPSSSLSAARTAYGPGADAETVGQGAPNGTSLALLKPPFSGFGRTEPRAGAGGLAGRTLRVASISDIRLNDKEVILTFDDGPMPGKTDRVLDVLSRHGVKATFLMVGQMAAAYPAIATRVADHGHSIGSHTYNHANLVAAGPTRALADIESGNAVVAKAAHQPVGFFRFPYLADTGALRHAVTDQGLVILDVDIDTKDYFKLTPETIAANTMARVRSKRKGIILMHDIHARTAAMLPLLLARLKAEGYKVVALEHRRSRMPLLVSATTSDTGARRM</sequence>
<dbReference type="SUPFAM" id="SSF88713">
    <property type="entry name" value="Glycoside hydrolase/deacetylase"/>
    <property type="match status" value="1"/>
</dbReference>
<dbReference type="InterPro" id="IPR050248">
    <property type="entry name" value="Polysacc_deacetylase_ArnD"/>
</dbReference>
<evidence type="ECO:0000256" key="5">
    <source>
        <dbReference type="ARBA" id="ARBA00022801"/>
    </source>
</evidence>
<comment type="caution">
    <text evidence="9">The sequence shown here is derived from an EMBL/GenBank/DDBJ whole genome shotgun (WGS) entry which is preliminary data.</text>
</comment>
<reference evidence="9 10" key="1">
    <citation type="submission" date="2015-12" db="EMBL/GenBank/DDBJ databases">
        <authorList>
            <person name="Shamseldin A."/>
            <person name="Moawad H."/>
            <person name="Abd El-Rahim W.M."/>
            <person name="Sadowsky M.J."/>
        </authorList>
    </citation>
    <scope>NUCLEOTIDE SEQUENCE [LARGE SCALE GENOMIC DNA]</scope>
    <source>
        <strain evidence="9 10">JC234</strain>
    </source>
</reference>
<evidence type="ECO:0000256" key="4">
    <source>
        <dbReference type="ARBA" id="ARBA00022723"/>
    </source>
</evidence>
<dbReference type="EMBL" id="LQZT01000021">
    <property type="protein sequence ID" value="OCW57224.1"/>
    <property type="molecule type" value="Genomic_DNA"/>
</dbReference>
<dbReference type="Pfam" id="PF01522">
    <property type="entry name" value="Polysacc_deac_1"/>
    <property type="match status" value="1"/>
</dbReference>
<evidence type="ECO:0000256" key="3">
    <source>
        <dbReference type="ARBA" id="ARBA00020071"/>
    </source>
</evidence>
<keyword evidence="5" id="KW-0378">Hydrolase</keyword>
<dbReference type="Proteomes" id="UP000094795">
    <property type="component" value="Unassembled WGS sequence"/>
</dbReference>
<evidence type="ECO:0000256" key="7">
    <source>
        <dbReference type="SAM" id="SignalP"/>
    </source>
</evidence>
<dbReference type="InterPro" id="IPR002509">
    <property type="entry name" value="NODB_dom"/>
</dbReference>
<proteinExistence type="inferred from homology"/>
<dbReference type="CDD" id="cd10917">
    <property type="entry name" value="CE4_NodB_like_6s_7s"/>
    <property type="match status" value="1"/>
</dbReference>
<dbReference type="PANTHER" id="PTHR10587">
    <property type="entry name" value="GLYCOSYL TRANSFERASE-RELATED"/>
    <property type="match status" value="1"/>
</dbReference>
<accession>A0A1C1YUQ0</accession>
<dbReference type="RefSeq" id="WP_066179715.1">
    <property type="nucleotide sequence ID" value="NZ_LQZT01000021.1"/>
</dbReference>
<evidence type="ECO:0000256" key="1">
    <source>
        <dbReference type="ARBA" id="ARBA00003236"/>
    </source>
</evidence>
<comment type="similarity">
    <text evidence="2">Belongs to the polysaccharide deacetylase family.</text>
</comment>
<dbReference type="OrthoDB" id="9784220at2"/>
<comment type="function">
    <text evidence="1">Is involved in generating a small heat-stable compound (Nod), an acylated oligomer of N-acetylglucosamine, that stimulates mitosis in various plant protoplasts.</text>
</comment>
<evidence type="ECO:0000256" key="2">
    <source>
        <dbReference type="ARBA" id="ARBA00010973"/>
    </source>
</evidence>
<gene>
    <name evidence="9" type="ORF">AWJ14_11590</name>
</gene>
<feature type="chain" id="PRO_5008656375" description="Chitooligosaccharide deacetylase" evidence="7">
    <location>
        <begin position="18"/>
        <end position="297"/>
    </location>
</feature>
<dbReference type="STRING" id="1480615.AWJ14_11590"/>
<dbReference type="GO" id="GO:0005975">
    <property type="term" value="P:carbohydrate metabolic process"/>
    <property type="evidence" value="ECO:0007669"/>
    <property type="project" value="InterPro"/>
</dbReference>
<dbReference type="PROSITE" id="PS51677">
    <property type="entry name" value="NODB"/>
    <property type="match status" value="1"/>
</dbReference>
<feature type="domain" description="NodB homology" evidence="8">
    <location>
        <begin position="93"/>
        <end position="272"/>
    </location>
</feature>